<dbReference type="PROSITE" id="PS51736">
    <property type="entry name" value="RECOMBINASES_3"/>
    <property type="match status" value="1"/>
</dbReference>
<dbReference type="SUPFAM" id="SSF53041">
    <property type="entry name" value="Resolvase-like"/>
    <property type="match status" value="1"/>
</dbReference>
<dbReference type="InterPro" id="IPR038109">
    <property type="entry name" value="DNA_bind_recomb_sf"/>
</dbReference>
<evidence type="ECO:0000259" key="3">
    <source>
        <dbReference type="PROSITE" id="PS51737"/>
    </source>
</evidence>
<dbReference type="PROSITE" id="PS51737">
    <property type="entry name" value="RECOMBINASE_DNA_BIND"/>
    <property type="match status" value="1"/>
</dbReference>
<dbReference type="Gene3D" id="3.90.1750.20">
    <property type="entry name" value="Putative Large Serine Recombinase, Chain B, Domain 2"/>
    <property type="match status" value="1"/>
</dbReference>
<dbReference type="Pfam" id="PF00239">
    <property type="entry name" value="Resolvase"/>
    <property type="match status" value="1"/>
</dbReference>
<dbReference type="PANTHER" id="PTHR30461">
    <property type="entry name" value="DNA-INVERTASE FROM LAMBDOID PROPHAGE"/>
    <property type="match status" value="1"/>
</dbReference>
<evidence type="ECO:0000313" key="5">
    <source>
        <dbReference type="Proteomes" id="UP000053681"/>
    </source>
</evidence>
<dbReference type="GO" id="GO:0003677">
    <property type="term" value="F:DNA binding"/>
    <property type="evidence" value="ECO:0007669"/>
    <property type="project" value="InterPro"/>
</dbReference>
<name>A0A0V8JPV2_9BACI</name>
<feature type="coiled-coil region" evidence="1">
    <location>
        <begin position="334"/>
        <end position="439"/>
    </location>
</feature>
<dbReference type="AlphaFoldDB" id="A0A0V8JPV2"/>
<dbReference type="PANTHER" id="PTHR30461:SF23">
    <property type="entry name" value="DNA RECOMBINASE-RELATED"/>
    <property type="match status" value="1"/>
</dbReference>
<protein>
    <submittedName>
        <fullName evidence="4">Resolvase</fullName>
    </submittedName>
</protein>
<dbReference type="EMBL" id="LNQP01000012">
    <property type="protein sequence ID" value="KSU89014.1"/>
    <property type="molecule type" value="Genomic_DNA"/>
</dbReference>
<dbReference type="InterPro" id="IPR036162">
    <property type="entry name" value="Resolvase-like_N_sf"/>
</dbReference>
<dbReference type="GO" id="GO:0000150">
    <property type="term" value="F:DNA strand exchange activity"/>
    <property type="evidence" value="ECO:0007669"/>
    <property type="project" value="InterPro"/>
</dbReference>
<accession>A0A0V8JPV2</accession>
<dbReference type="RefSeq" id="WP_025910019.1">
    <property type="nucleotide sequence ID" value="NZ_KQ758632.1"/>
</dbReference>
<evidence type="ECO:0000256" key="1">
    <source>
        <dbReference type="SAM" id="Coils"/>
    </source>
</evidence>
<dbReference type="InterPro" id="IPR050639">
    <property type="entry name" value="SSR_resolvase"/>
</dbReference>
<keyword evidence="1" id="KW-0175">Coiled coil</keyword>
<dbReference type="InterPro" id="IPR006119">
    <property type="entry name" value="Resolv_N"/>
</dbReference>
<proteinExistence type="predicted"/>
<comment type="caution">
    <text evidence="4">The sequence shown here is derived from an EMBL/GenBank/DDBJ whole genome shotgun (WGS) entry which is preliminary data.</text>
</comment>
<dbReference type="Gene3D" id="3.40.50.1390">
    <property type="entry name" value="Resolvase, N-terminal catalytic domain"/>
    <property type="match status" value="1"/>
</dbReference>
<evidence type="ECO:0000313" key="4">
    <source>
        <dbReference type="EMBL" id="KSU89014.1"/>
    </source>
</evidence>
<dbReference type="SMART" id="SM00857">
    <property type="entry name" value="Resolvase"/>
    <property type="match status" value="1"/>
</dbReference>
<evidence type="ECO:0000259" key="2">
    <source>
        <dbReference type="PROSITE" id="PS51736"/>
    </source>
</evidence>
<gene>
    <name evidence="4" type="ORF">AS180_04985</name>
</gene>
<dbReference type="Pfam" id="PF07508">
    <property type="entry name" value="Recombinase"/>
    <property type="match status" value="1"/>
</dbReference>
<dbReference type="Proteomes" id="UP000053681">
    <property type="component" value="Unassembled WGS sequence"/>
</dbReference>
<reference evidence="4 5" key="1">
    <citation type="submission" date="2015-11" db="EMBL/GenBank/DDBJ databases">
        <title>Bacillus caseinolyticus sp nov.</title>
        <authorList>
            <person name="Dastager S.G."/>
            <person name="Mawlankar R."/>
        </authorList>
    </citation>
    <scope>NUCLEOTIDE SEQUENCE [LARGE SCALE GENOMIC DNA]</scope>
    <source>
        <strain evidence="4 5">SGD-V-76</strain>
    </source>
</reference>
<dbReference type="CDD" id="cd00338">
    <property type="entry name" value="Ser_Recombinase"/>
    <property type="match status" value="1"/>
</dbReference>
<sequence>MALAAIYLRLSRNEEQLDIEEILTHHRNALVKLAKQHNLTYDVYQEISSGINTQRAQLTQLLNKLDEYDYLLVMDIDRISRDNAYAEQIKTMLIANDIKILTPQGAIDLTQESNEMLYSFQAMLANFEYKQIKKRLSRGRLAAAEQGRWTNSNKTPLGYEKDKNQRLVIVEEEAKIIRYIFQKTLERVSANEIAKQLDTLGWRSRIGKVLTSSHISSLRRNVVYYGVVQACRRVNGRVVDEVFVENAHEPIIEKQQWLDVQKILEENTAGKFFNKKKATRKLQNLIYCNCCERKRYIQIDGNETDYIKSCSYKISNNTCRDRGHKYLPVEDYVINKVKEKKVDFEKAIQKLKSLDTSDEENKLKNQVDSLGKQLEKFEKRQKNLTIMRADGEISKSDFLVMSEENERQIKQVKQQLELVDIQIKNLKNTEKEQRRLEKIIDVIDRIEMLDPEECNAFLKTFIKKIWFSTNAIANHNTKTEVPEVTIEIEWL</sequence>
<feature type="domain" description="Resolvase/invertase-type recombinase catalytic" evidence="2">
    <location>
        <begin position="3"/>
        <end position="147"/>
    </location>
</feature>
<keyword evidence="5" id="KW-1185">Reference proteome</keyword>
<organism evidence="4 5">
    <name type="scientific">Priestia veravalensis</name>
    <dbReference type="NCBI Taxonomy" id="1414648"/>
    <lineage>
        <taxon>Bacteria</taxon>
        <taxon>Bacillati</taxon>
        <taxon>Bacillota</taxon>
        <taxon>Bacilli</taxon>
        <taxon>Bacillales</taxon>
        <taxon>Bacillaceae</taxon>
        <taxon>Priestia</taxon>
    </lineage>
</organism>
<feature type="domain" description="Recombinase" evidence="3">
    <location>
        <begin position="156"/>
        <end position="270"/>
    </location>
</feature>
<dbReference type="InterPro" id="IPR011109">
    <property type="entry name" value="DNA_bind_recombinase_dom"/>
</dbReference>